<dbReference type="InterPro" id="IPR040034">
    <property type="entry name" value="CENP-H"/>
</dbReference>
<evidence type="ECO:0000256" key="3">
    <source>
        <dbReference type="ARBA" id="ARBA00022454"/>
    </source>
</evidence>
<dbReference type="OrthoDB" id="2274804at2759"/>
<evidence type="ECO:0000256" key="2">
    <source>
        <dbReference type="ARBA" id="ARBA00004629"/>
    </source>
</evidence>
<evidence type="ECO:0000313" key="11">
    <source>
        <dbReference type="Proteomes" id="UP000756921"/>
    </source>
</evidence>
<dbReference type="InterPro" id="IPR008426">
    <property type="entry name" value="CENP-H_C"/>
</dbReference>
<dbReference type="GO" id="GO:0007052">
    <property type="term" value="P:mitotic spindle organization"/>
    <property type="evidence" value="ECO:0007669"/>
    <property type="project" value="TreeGrafter"/>
</dbReference>
<dbReference type="GO" id="GO:0007059">
    <property type="term" value="P:chromosome segregation"/>
    <property type="evidence" value="ECO:0007669"/>
    <property type="project" value="TreeGrafter"/>
</dbReference>
<organism evidence="10 11">
    <name type="scientific">Paraphaeosphaeria minitans</name>
    <dbReference type="NCBI Taxonomy" id="565426"/>
    <lineage>
        <taxon>Eukaryota</taxon>
        <taxon>Fungi</taxon>
        <taxon>Dikarya</taxon>
        <taxon>Ascomycota</taxon>
        <taxon>Pezizomycotina</taxon>
        <taxon>Dothideomycetes</taxon>
        <taxon>Pleosporomycetidae</taxon>
        <taxon>Pleosporales</taxon>
        <taxon>Massarineae</taxon>
        <taxon>Didymosphaeriaceae</taxon>
        <taxon>Paraphaeosphaeria</taxon>
    </lineage>
</organism>
<protein>
    <recommendedName>
        <fullName evidence="9">Centromere protein H C-terminal domain-containing protein</fullName>
    </recommendedName>
</protein>
<evidence type="ECO:0000256" key="1">
    <source>
        <dbReference type="ARBA" id="ARBA00004123"/>
    </source>
</evidence>
<dbReference type="AlphaFoldDB" id="A0A9P6GQV6"/>
<keyword evidence="8" id="KW-0175">Coiled coil</keyword>
<name>A0A9P6GQV6_9PLEO</name>
<feature type="coiled-coil region" evidence="8">
    <location>
        <begin position="37"/>
        <end position="71"/>
    </location>
</feature>
<dbReference type="GO" id="GO:0005634">
    <property type="term" value="C:nucleus"/>
    <property type="evidence" value="ECO:0007669"/>
    <property type="project" value="UniProtKB-SubCell"/>
</dbReference>
<sequence>MATSNDVSVGDAATAKAINANDYTDLLQTPHTDAFAFSEAEQFALQLNDQLRELELEKSLLEAHAKDMSDVSELSDGVLHEHLMTAEREAMEAKAKFEIRNRISRNVLIMDPVLKAVHGGQHHTVEKRLLPLISENDALSMVHGLLTTKLANTQRALSAAERRNIITNKENRNQSRTVLALAEEVKAQSIEDISNPSLREQVEKAEKNVKESRKRTAIIKGILSAMIVGSGINWAADEELRELVMDDEEAG</sequence>
<comment type="subcellular location">
    <subcellularLocation>
        <location evidence="2">Chromosome</location>
        <location evidence="2">Centromere</location>
        <location evidence="2">Kinetochore</location>
    </subcellularLocation>
    <subcellularLocation>
        <location evidence="1">Nucleus</location>
    </subcellularLocation>
</comment>
<comment type="similarity">
    <text evidence="7">Belongs to the CENP-H/MCM16 family.</text>
</comment>
<dbReference type="GO" id="GO:0000776">
    <property type="term" value="C:kinetochore"/>
    <property type="evidence" value="ECO:0007669"/>
    <property type="project" value="UniProtKB-KW"/>
</dbReference>
<keyword evidence="3" id="KW-0158">Chromosome</keyword>
<gene>
    <name evidence="10" type="ORF">PMIN01_02807</name>
</gene>
<evidence type="ECO:0000256" key="6">
    <source>
        <dbReference type="ARBA" id="ARBA00023328"/>
    </source>
</evidence>
<dbReference type="PANTHER" id="PTHR48122">
    <property type="entry name" value="CENTROMERE PROTEIN H"/>
    <property type="match status" value="1"/>
</dbReference>
<keyword evidence="6" id="KW-0137">Centromere</keyword>
<dbReference type="Pfam" id="PF05837">
    <property type="entry name" value="CENP-H"/>
    <property type="match status" value="1"/>
</dbReference>
<accession>A0A9P6GQV6</accession>
<keyword evidence="4" id="KW-0995">Kinetochore</keyword>
<dbReference type="GO" id="GO:0043515">
    <property type="term" value="F:kinetochore binding"/>
    <property type="evidence" value="ECO:0007669"/>
    <property type="project" value="TreeGrafter"/>
</dbReference>
<evidence type="ECO:0000256" key="4">
    <source>
        <dbReference type="ARBA" id="ARBA00022838"/>
    </source>
</evidence>
<evidence type="ECO:0000256" key="5">
    <source>
        <dbReference type="ARBA" id="ARBA00023242"/>
    </source>
</evidence>
<feature type="domain" description="Centromere protein H C-terminal" evidence="9">
    <location>
        <begin position="44"/>
        <end position="248"/>
    </location>
</feature>
<evidence type="ECO:0000256" key="7">
    <source>
        <dbReference type="ARBA" id="ARBA00025735"/>
    </source>
</evidence>
<comment type="caution">
    <text evidence="10">The sequence shown here is derived from an EMBL/GenBank/DDBJ whole genome shotgun (WGS) entry which is preliminary data.</text>
</comment>
<keyword evidence="5" id="KW-0539">Nucleus</keyword>
<keyword evidence="11" id="KW-1185">Reference proteome</keyword>
<dbReference type="GO" id="GO:0051382">
    <property type="term" value="P:kinetochore assembly"/>
    <property type="evidence" value="ECO:0007669"/>
    <property type="project" value="InterPro"/>
</dbReference>
<evidence type="ECO:0000313" key="10">
    <source>
        <dbReference type="EMBL" id="KAF9740172.1"/>
    </source>
</evidence>
<evidence type="ECO:0000256" key="8">
    <source>
        <dbReference type="SAM" id="Coils"/>
    </source>
</evidence>
<dbReference type="PANTHER" id="PTHR48122:SF1">
    <property type="entry name" value="CENTROMERE PROTEIN H"/>
    <property type="match status" value="1"/>
</dbReference>
<proteinExistence type="inferred from homology"/>
<evidence type="ECO:0000259" key="9">
    <source>
        <dbReference type="Pfam" id="PF05837"/>
    </source>
</evidence>
<reference evidence="10" key="1">
    <citation type="journal article" date="2020" name="Mol. Plant Microbe Interact.">
        <title>Genome Sequence of the Biocontrol Agent Coniothyrium minitans strain Conio (IMI 134523).</title>
        <authorList>
            <person name="Patel D."/>
            <person name="Shittu T.A."/>
            <person name="Baroncelli R."/>
            <person name="Muthumeenakshi S."/>
            <person name="Osborne T.H."/>
            <person name="Janganan T.K."/>
            <person name="Sreenivasaprasad S."/>
        </authorList>
    </citation>
    <scope>NUCLEOTIDE SEQUENCE</scope>
    <source>
        <strain evidence="10">Conio</strain>
    </source>
</reference>
<dbReference type="EMBL" id="WJXW01000002">
    <property type="protein sequence ID" value="KAF9740172.1"/>
    <property type="molecule type" value="Genomic_DNA"/>
</dbReference>
<dbReference type="Proteomes" id="UP000756921">
    <property type="component" value="Unassembled WGS sequence"/>
</dbReference>